<organism evidence="2 3">
    <name type="scientific">Galerina marginata (strain CBS 339.88)</name>
    <dbReference type="NCBI Taxonomy" id="685588"/>
    <lineage>
        <taxon>Eukaryota</taxon>
        <taxon>Fungi</taxon>
        <taxon>Dikarya</taxon>
        <taxon>Basidiomycota</taxon>
        <taxon>Agaricomycotina</taxon>
        <taxon>Agaricomycetes</taxon>
        <taxon>Agaricomycetidae</taxon>
        <taxon>Agaricales</taxon>
        <taxon>Agaricineae</taxon>
        <taxon>Strophariaceae</taxon>
        <taxon>Galerina</taxon>
    </lineage>
</organism>
<dbReference type="CDD" id="cd21037">
    <property type="entry name" value="MLKL_NTD"/>
    <property type="match status" value="1"/>
</dbReference>
<sequence length="1019" mass="112982">MSAGCFSWCGLLTRKDSKKHITSVETKPKAKQPEDRLAIINGPGSKEFTSVENHVERKSLSNGELTINTMTAIPTATQYFTASAKEILSVLGTAGGLIPVPFLKEAIEIAQKIIEVCEEASAVEERVKELQDRVSRIMMVIVAHVTTTSDEEGSQASVVKATKSIEQDIKELASTLGTISEELSGIGGQNRMVLTIYKDLNMTTLEDCMRQLAVVLEKFKLSNDLRDSELLRELHNRLGKMEEISRDIKLVVSKVDHASWDIKQMDTKMDNIADKVEGIEDIVQRLAALRPADTAVLQQTPLKPEIFHGRENLVTEISQLLTTEETSRVCILGPGGMGKTSVSLAVVESPLVQARFLPRNRVWVPCIGAKTAALLLEVLYIQLKIPGSKQVTLEKIISELSASTNPRLLILDNFETPWHVSGAAQKQVEDILRQLAQLNHIALFVTMRGNQTPCSNTIKWQTKNIQPTDEEACLRTFHEINPASKDDPDVGRLLNVLGHMPFAVTLMANLAQDGGSTAKDLLDAWSESGPDILSDDPERSMNRSISLSVDSDLVQRNPNAVLLLGILSLLPGGTPKDKLHWWAPTLKKSMIPSAVAALSKAGLLVENKRQDSDSPVFFIMPVVQSFMRHSRIEDDLRKQVYSSCCRYVLDHACRYDDSSFSANSKALEAEDTNIQSILFGSPTTQHTDVSLEALIAFCWHRCDTKPSAELTEYTVTAAQSSGIDMHIASALWCLGRTNYQLSDYDLAFDNLQKAYKIFNTLPAGDLKLQRLGGQCGVDLIRTASLVLEDKGKAVVLALEVELKCAPLSDDLLFGRCLVEVGETMRRARRPEEALRYLSRAKTMLQAVGDIPNLATSCQNTCRTLYAERRLQEALDIIKEGWNLVQTIDNPFYQAVIAMDYTIVLFSTNSDTEAWKYLEIALLKASLIGHRTTVSDALAYMGYGFLRKGDYHNAYGAYRAASEKYLGTRDAWVIGDCKDNMTRIEHKQLSPDAEVGFHRPHLDIDKSLFYPPVRGQPSSL</sequence>
<dbReference type="Gene3D" id="1.25.40.10">
    <property type="entry name" value="Tetratricopeptide repeat domain"/>
    <property type="match status" value="1"/>
</dbReference>
<dbReference type="InterPro" id="IPR049052">
    <property type="entry name" value="nSTAND1"/>
</dbReference>
<dbReference type="GO" id="GO:0007166">
    <property type="term" value="P:cell surface receptor signaling pathway"/>
    <property type="evidence" value="ECO:0007669"/>
    <property type="project" value="InterPro"/>
</dbReference>
<dbReference type="OrthoDB" id="3052556at2759"/>
<dbReference type="STRING" id="685588.A0A067SJD4"/>
<dbReference type="HOGENOM" id="CLU_010537_0_0_1"/>
<evidence type="ECO:0000259" key="1">
    <source>
        <dbReference type="Pfam" id="PF20703"/>
    </source>
</evidence>
<dbReference type="SUPFAM" id="SSF48452">
    <property type="entry name" value="TPR-like"/>
    <property type="match status" value="2"/>
</dbReference>
<dbReference type="EMBL" id="KL142419">
    <property type="protein sequence ID" value="KDR66873.1"/>
    <property type="molecule type" value="Genomic_DNA"/>
</dbReference>
<accession>A0A067SJD4</accession>
<evidence type="ECO:0000313" key="3">
    <source>
        <dbReference type="Proteomes" id="UP000027222"/>
    </source>
</evidence>
<keyword evidence="3" id="KW-1185">Reference proteome</keyword>
<dbReference type="AlphaFoldDB" id="A0A067SJD4"/>
<dbReference type="InterPro" id="IPR059179">
    <property type="entry name" value="MLKL-like_MCAfunc"/>
</dbReference>
<evidence type="ECO:0000313" key="2">
    <source>
        <dbReference type="EMBL" id="KDR66873.1"/>
    </source>
</evidence>
<dbReference type="InterPro" id="IPR036537">
    <property type="entry name" value="Adaptor_Cbl_N_dom_sf"/>
</dbReference>
<protein>
    <recommendedName>
        <fullName evidence="1">Novel STAND NTPase 1 domain-containing protein</fullName>
    </recommendedName>
</protein>
<name>A0A067SJD4_GALM3</name>
<dbReference type="InterPro" id="IPR011990">
    <property type="entry name" value="TPR-like_helical_dom_sf"/>
</dbReference>
<dbReference type="PANTHER" id="PTHR47691">
    <property type="entry name" value="REGULATOR-RELATED"/>
    <property type="match status" value="1"/>
</dbReference>
<reference evidence="3" key="1">
    <citation type="journal article" date="2014" name="Proc. Natl. Acad. Sci. U.S.A.">
        <title>Extensive sampling of basidiomycete genomes demonstrates inadequacy of the white-rot/brown-rot paradigm for wood decay fungi.</title>
        <authorList>
            <person name="Riley R."/>
            <person name="Salamov A.A."/>
            <person name="Brown D.W."/>
            <person name="Nagy L.G."/>
            <person name="Floudas D."/>
            <person name="Held B.W."/>
            <person name="Levasseur A."/>
            <person name="Lombard V."/>
            <person name="Morin E."/>
            <person name="Otillar R."/>
            <person name="Lindquist E.A."/>
            <person name="Sun H."/>
            <person name="LaButti K.M."/>
            <person name="Schmutz J."/>
            <person name="Jabbour D."/>
            <person name="Luo H."/>
            <person name="Baker S.E."/>
            <person name="Pisabarro A.G."/>
            <person name="Walton J.D."/>
            <person name="Blanchette R.A."/>
            <person name="Henrissat B."/>
            <person name="Martin F."/>
            <person name="Cullen D."/>
            <person name="Hibbett D.S."/>
            <person name="Grigoriev I.V."/>
        </authorList>
    </citation>
    <scope>NUCLEOTIDE SEQUENCE [LARGE SCALE GENOMIC DNA]</scope>
    <source>
        <strain evidence="3">CBS 339.88</strain>
    </source>
</reference>
<dbReference type="InterPro" id="IPR027417">
    <property type="entry name" value="P-loop_NTPase"/>
</dbReference>
<dbReference type="Proteomes" id="UP000027222">
    <property type="component" value="Unassembled WGS sequence"/>
</dbReference>
<gene>
    <name evidence="2" type="ORF">GALMADRAFT_147526</name>
</gene>
<dbReference type="PANTHER" id="PTHR47691:SF3">
    <property type="entry name" value="HTH-TYPE TRANSCRIPTIONAL REGULATOR RV0890C-RELATED"/>
    <property type="match status" value="1"/>
</dbReference>
<feature type="domain" description="Novel STAND NTPase 1" evidence="1">
    <location>
        <begin position="305"/>
        <end position="450"/>
    </location>
</feature>
<proteinExistence type="predicted"/>
<dbReference type="Gene3D" id="1.20.930.20">
    <property type="entry name" value="Adaptor protein Cbl, N-terminal domain"/>
    <property type="match status" value="1"/>
</dbReference>
<dbReference type="SUPFAM" id="SSF52540">
    <property type="entry name" value="P-loop containing nucleoside triphosphate hydrolases"/>
    <property type="match status" value="1"/>
</dbReference>
<dbReference type="Gene3D" id="3.40.50.300">
    <property type="entry name" value="P-loop containing nucleotide triphosphate hydrolases"/>
    <property type="match status" value="1"/>
</dbReference>
<dbReference type="Pfam" id="PF20703">
    <property type="entry name" value="nSTAND1"/>
    <property type="match status" value="1"/>
</dbReference>